<keyword evidence="4" id="KW-0408">Iron</keyword>
<evidence type="ECO:0000256" key="5">
    <source>
        <dbReference type="ARBA" id="ARBA00023014"/>
    </source>
</evidence>
<sequence>MDKKKKTVVLIAFYNVKALGVRYLDSYLKRHGYNVVTIFFKAFNSRGPTPATILELDLLVETIRASGAFIIGLSVMSSMYMDTVNAVLGSVKKCGLPVVCGGAYATMFPERMLDAGADFVLRSDGEIAMCALADALRCGRDFKNVPSLCYKKGGKPVFNSVDGVLNDIDGYGIPSVKCEHAYFIENNTVKPGDPQLSAMSYEVIASRGCPFTCSYCCCSNLGRLLPKGTKKVRTRSVQSVIDELLIAKRELKNLVFVHFYDEIFPNLPGWVDEFVSLYDRHIHLPFTIWSHPKMVDGDVLKKLVSVGLCEVICGVQSGSAHIRRDIFHRYETNGEILSSVKKIKRSGVFWASYDFMLNHPFESLDDLKQTFHLVRRFQPPFELQLHGLNFLPGTDIIPLAIENGVLTKEELKKIVNAPMEEQFAAYWCGADNSEAQIWYRLIFLLQFSLLRKRAVRLSKNIQKNQYAIGKLYRFGMKLLKLRYVYKKTRMILKSLKMRFLSGLSSFLEKNKKIFEKPLDK</sequence>
<name>A0A926DNI7_9FIRM</name>
<evidence type="ECO:0000256" key="2">
    <source>
        <dbReference type="ARBA" id="ARBA00022691"/>
    </source>
</evidence>
<organism evidence="8 9">
    <name type="scientific">Congzhengia minquanensis</name>
    <dbReference type="NCBI Taxonomy" id="2763657"/>
    <lineage>
        <taxon>Bacteria</taxon>
        <taxon>Bacillati</taxon>
        <taxon>Bacillota</taxon>
        <taxon>Clostridia</taxon>
        <taxon>Eubacteriales</taxon>
        <taxon>Oscillospiraceae</taxon>
        <taxon>Congzhengia</taxon>
    </lineage>
</organism>
<dbReference type="EMBL" id="JACRSU010000003">
    <property type="protein sequence ID" value="MBC8540954.1"/>
    <property type="molecule type" value="Genomic_DNA"/>
</dbReference>
<dbReference type="SUPFAM" id="SSF102114">
    <property type="entry name" value="Radical SAM enzymes"/>
    <property type="match status" value="1"/>
</dbReference>
<dbReference type="Pfam" id="PF04055">
    <property type="entry name" value="Radical_SAM"/>
    <property type="match status" value="1"/>
</dbReference>
<protein>
    <submittedName>
        <fullName evidence="8">B12-binding domain-containing radical SAM protein</fullName>
    </submittedName>
</protein>
<evidence type="ECO:0000313" key="9">
    <source>
        <dbReference type="Proteomes" id="UP000611762"/>
    </source>
</evidence>
<dbReference type="InterPro" id="IPR006158">
    <property type="entry name" value="Cobalamin-bd"/>
</dbReference>
<gene>
    <name evidence="8" type="ORF">H8698_08195</name>
</gene>
<dbReference type="PROSITE" id="PS51918">
    <property type="entry name" value="RADICAL_SAM"/>
    <property type="match status" value="1"/>
</dbReference>
<keyword evidence="3" id="KW-0479">Metal-binding</keyword>
<dbReference type="AlphaFoldDB" id="A0A926DNI7"/>
<evidence type="ECO:0000313" key="8">
    <source>
        <dbReference type="EMBL" id="MBC8540954.1"/>
    </source>
</evidence>
<dbReference type="GO" id="GO:0031419">
    <property type="term" value="F:cobalamin binding"/>
    <property type="evidence" value="ECO:0007669"/>
    <property type="project" value="InterPro"/>
</dbReference>
<keyword evidence="5" id="KW-0411">Iron-sulfur</keyword>
<evidence type="ECO:0000256" key="3">
    <source>
        <dbReference type="ARBA" id="ARBA00022723"/>
    </source>
</evidence>
<dbReference type="Proteomes" id="UP000611762">
    <property type="component" value="Unassembled WGS sequence"/>
</dbReference>
<dbReference type="GO" id="GO:0051536">
    <property type="term" value="F:iron-sulfur cluster binding"/>
    <property type="evidence" value="ECO:0007669"/>
    <property type="project" value="UniProtKB-KW"/>
</dbReference>
<evidence type="ECO:0000256" key="4">
    <source>
        <dbReference type="ARBA" id="ARBA00023004"/>
    </source>
</evidence>
<dbReference type="PROSITE" id="PS51332">
    <property type="entry name" value="B12_BINDING"/>
    <property type="match status" value="1"/>
</dbReference>
<dbReference type="InterPro" id="IPR058240">
    <property type="entry name" value="rSAM_sf"/>
</dbReference>
<dbReference type="SMART" id="SM00729">
    <property type="entry name" value="Elp3"/>
    <property type="match status" value="1"/>
</dbReference>
<dbReference type="GO" id="GO:0003824">
    <property type="term" value="F:catalytic activity"/>
    <property type="evidence" value="ECO:0007669"/>
    <property type="project" value="InterPro"/>
</dbReference>
<feature type="domain" description="B12-binding" evidence="6">
    <location>
        <begin position="4"/>
        <end position="143"/>
    </location>
</feature>
<dbReference type="SUPFAM" id="SSF52242">
    <property type="entry name" value="Cobalamin (vitamin B12)-binding domain"/>
    <property type="match status" value="1"/>
</dbReference>
<comment type="caution">
    <text evidence="8">The sequence shown here is derived from an EMBL/GenBank/DDBJ whole genome shotgun (WGS) entry which is preliminary data.</text>
</comment>
<dbReference type="Gene3D" id="3.80.30.20">
    <property type="entry name" value="tm_1862 like domain"/>
    <property type="match status" value="1"/>
</dbReference>
<dbReference type="CDD" id="cd01335">
    <property type="entry name" value="Radical_SAM"/>
    <property type="match status" value="1"/>
</dbReference>
<accession>A0A926DNI7</accession>
<keyword evidence="2" id="KW-0949">S-adenosyl-L-methionine</keyword>
<evidence type="ECO:0000259" key="7">
    <source>
        <dbReference type="PROSITE" id="PS51918"/>
    </source>
</evidence>
<dbReference type="SFLD" id="SFLDS00029">
    <property type="entry name" value="Radical_SAM"/>
    <property type="match status" value="1"/>
</dbReference>
<dbReference type="InterPro" id="IPR007197">
    <property type="entry name" value="rSAM"/>
</dbReference>
<dbReference type="InterPro" id="IPR023404">
    <property type="entry name" value="rSAM_horseshoe"/>
</dbReference>
<dbReference type="PANTHER" id="PTHR43409">
    <property type="entry name" value="ANAEROBIC MAGNESIUM-PROTOPORPHYRIN IX MONOMETHYL ESTER CYCLASE-RELATED"/>
    <property type="match status" value="1"/>
</dbReference>
<comment type="cofactor">
    <cofactor evidence="1">
        <name>[4Fe-4S] cluster</name>
        <dbReference type="ChEBI" id="CHEBI:49883"/>
    </cofactor>
</comment>
<evidence type="ECO:0000256" key="1">
    <source>
        <dbReference type="ARBA" id="ARBA00001966"/>
    </source>
</evidence>
<keyword evidence="9" id="KW-1185">Reference proteome</keyword>
<evidence type="ECO:0000259" key="6">
    <source>
        <dbReference type="PROSITE" id="PS51332"/>
    </source>
</evidence>
<dbReference type="SFLD" id="SFLDG01082">
    <property type="entry name" value="B12-binding_domain_containing"/>
    <property type="match status" value="1"/>
</dbReference>
<dbReference type="InterPro" id="IPR006638">
    <property type="entry name" value="Elp3/MiaA/NifB-like_rSAM"/>
</dbReference>
<dbReference type="InterPro" id="IPR036724">
    <property type="entry name" value="Cobalamin-bd_sf"/>
</dbReference>
<reference evidence="8" key="1">
    <citation type="submission" date="2020-08" db="EMBL/GenBank/DDBJ databases">
        <title>Genome public.</title>
        <authorList>
            <person name="Liu C."/>
            <person name="Sun Q."/>
        </authorList>
    </citation>
    <scope>NUCLEOTIDE SEQUENCE</scope>
    <source>
        <strain evidence="8">H8</strain>
    </source>
</reference>
<dbReference type="InterPro" id="IPR051198">
    <property type="entry name" value="BchE-like"/>
</dbReference>
<proteinExistence type="predicted"/>
<dbReference type="Pfam" id="PF02310">
    <property type="entry name" value="B12-binding"/>
    <property type="match status" value="1"/>
</dbReference>
<dbReference type="Gene3D" id="3.40.50.280">
    <property type="entry name" value="Cobalamin-binding domain"/>
    <property type="match status" value="1"/>
</dbReference>
<feature type="domain" description="Radical SAM core" evidence="7">
    <location>
        <begin position="195"/>
        <end position="421"/>
    </location>
</feature>
<dbReference type="RefSeq" id="WP_249312749.1">
    <property type="nucleotide sequence ID" value="NZ_JACRSU010000003.1"/>
</dbReference>
<dbReference type="GO" id="GO:0046872">
    <property type="term" value="F:metal ion binding"/>
    <property type="evidence" value="ECO:0007669"/>
    <property type="project" value="UniProtKB-KW"/>
</dbReference>